<accession>A0A2T5V7H2</accession>
<dbReference type="Pfam" id="PF13279">
    <property type="entry name" value="4HBT_2"/>
    <property type="match status" value="1"/>
</dbReference>
<comment type="similarity">
    <text evidence="1">Belongs to the 4-hydroxybenzoyl-CoA thioesterase family.</text>
</comment>
<proteinExistence type="inferred from homology"/>
<dbReference type="SUPFAM" id="SSF54637">
    <property type="entry name" value="Thioesterase/thiol ester dehydrase-isomerase"/>
    <property type="match status" value="1"/>
</dbReference>
<dbReference type="NCBIfam" id="TIGR02799">
    <property type="entry name" value="thio_ybgC"/>
    <property type="match status" value="1"/>
</dbReference>
<dbReference type="CDD" id="cd00586">
    <property type="entry name" value="4HBT"/>
    <property type="match status" value="1"/>
</dbReference>
<dbReference type="FunFam" id="3.10.129.10:FF:000004">
    <property type="entry name" value="Tol-pal system-associated acyl-CoA thioesterase"/>
    <property type="match status" value="1"/>
</dbReference>
<dbReference type="InterPro" id="IPR029069">
    <property type="entry name" value="HotDog_dom_sf"/>
</dbReference>
<dbReference type="NCBIfam" id="TIGR00051">
    <property type="entry name" value="YbgC/FadM family acyl-CoA thioesterase"/>
    <property type="match status" value="1"/>
</dbReference>
<organism evidence="3 4">
    <name type="scientific">Breoghania corrubedonensis</name>
    <dbReference type="NCBI Taxonomy" id="665038"/>
    <lineage>
        <taxon>Bacteria</taxon>
        <taxon>Pseudomonadati</taxon>
        <taxon>Pseudomonadota</taxon>
        <taxon>Alphaproteobacteria</taxon>
        <taxon>Hyphomicrobiales</taxon>
        <taxon>Stappiaceae</taxon>
        <taxon>Breoghania</taxon>
    </lineage>
</organism>
<dbReference type="PANTHER" id="PTHR31793:SF37">
    <property type="entry name" value="ACYL-COA THIOESTER HYDROLASE YBGC"/>
    <property type="match status" value="1"/>
</dbReference>
<protein>
    <submittedName>
        <fullName evidence="3">(3S)-malyl-CoA thioesterase</fullName>
    </submittedName>
</protein>
<keyword evidence="4" id="KW-1185">Reference proteome</keyword>
<dbReference type="InterPro" id="IPR050563">
    <property type="entry name" value="4-hydroxybenzoyl-CoA_TE"/>
</dbReference>
<dbReference type="InterPro" id="IPR006684">
    <property type="entry name" value="YbgC/YbaW"/>
</dbReference>
<evidence type="ECO:0000313" key="4">
    <source>
        <dbReference type="Proteomes" id="UP000244081"/>
    </source>
</evidence>
<evidence type="ECO:0000256" key="2">
    <source>
        <dbReference type="ARBA" id="ARBA00022801"/>
    </source>
</evidence>
<dbReference type="PANTHER" id="PTHR31793">
    <property type="entry name" value="4-HYDROXYBENZOYL-COA THIOESTERASE FAMILY MEMBER"/>
    <property type="match status" value="1"/>
</dbReference>
<dbReference type="PIRSF" id="PIRSF003230">
    <property type="entry name" value="YbgC"/>
    <property type="match status" value="1"/>
</dbReference>
<dbReference type="InterPro" id="IPR008272">
    <property type="entry name" value="HB-CoA_thioesterase_AS"/>
</dbReference>
<dbReference type="PROSITE" id="PS01328">
    <property type="entry name" value="4HBCOA_THIOESTERASE"/>
    <property type="match status" value="1"/>
</dbReference>
<gene>
    <name evidence="3" type="ORF">C8N35_10663</name>
</gene>
<dbReference type="Gene3D" id="3.10.129.10">
    <property type="entry name" value="Hotdog Thioesterase"/>
    <property type="match status" value="1"/>
</dbReference>
<name>A0A2T5V7H2_9HYPH</name>
<dbReference type="AlphaFoldDB" id="A0A2T5V7H2"/>
<evidence type="ECO:0000313" key="3">
    <source>
        <dbReference type="EMBL" id="PTW59681.1"/>
    </source>
</evidence>
<reference evidence="3 4" key="1">
    <citation type="submission" date="2018-04" db="EMBL/GenBank/DDBJ databases">
        <title>Genomic Encyclopedia of Archaeal and Bacterial Type Strains, Phase II (KMG-II): from individual species to whole genera.</title>
        <authorList>
            <person name="Goeker M."/>
        </authorList>
    </citation>
    <scope>NUCLEOTIDE SEQUENCE [LARGE SCALE GENOMIC DNA]</scope>
    <source>
        <strain evidence="3 4">DSM 23382</strain>
    </source>
</reference>
<dbReference type="InterPro" id="IPR014166">
    <property type="entry name" value="Tol-Pal_acyl-CoA_thioesterase"/>
</dbReference>
<keyword evidence="2" id="KW-0378">Hydrolase</keyword>
<comment type="caution">
    <text evidence="3">The sequence shown here is derived from an EMBL/GenBank/DDBJ whole genome shotgun (WGS) entry which is preliminary data.</text>
</comment>
<dbReference type="GO" id="GO:0047617">
    <property type="term" value="F:fatty acyl-CoA hydrolase activity"/>
    <property type="evidence" value="ECO:0007669"/>
    <property type="project" value="TreeGrafter"/>
</dbReference>
<dbReference type="OrthoDB" id="9808429at2"/>
<dbReference type="RefSeq" id="WP_107990640.1">
    <property type="nucleotide sequence ID" value="NZ_QAYG01000006.1"/>
</dbReference>
<sequence>MSDTKQSWPDLSGRMEADAHILAVRVYYEDTDFSGIVYHASYLRFMERGRSDLLRHCGVHHSELDEGRSGERLAFVVRHMDINFLKPARIDDVLEVRTRCSQVHGARLIMEQEIVRAGQVLITASVTAAVINPQGRPRRMPAELASRLGLVPEGKD</sequence>
<evidence type="ECO:0000256" key="1">
    <source>
        <dbReference type="ARBA" id="ARBA00005953"/>
    </source>
</evidence>
<dbReference type="EMBL" id="QAYG01000006">
    <property type="protein sequence ID" value="PTW59681.1"/>
    <property type="molecule type" value="Genomic_DNA"/>
</dbReference>
<dbReference type="Proteomes" id="UP000244081">
    <property type="component" value="Unassembled WGS sequence"/>
</dbReference>